<dbReference type="Proteomes" id="UP001321760">
    <property type="component" value="Unassembled WGS sequence"/>
</dbReference>
<organism evidence="2 3">
    <name type="scientific">Podospora aff. communis PSN243</name>
    <dbReference type="NCBI Taxonomy" id="3040156"/>
    <lineage>
        <taxon>Eukaryota</taxon>
        <taxon>Fungi</taxon>
        <taxon>Dikarya</taxon>
        <taxon>Ascomycota</taxon>
        <taxon>Pezizomycotina</taxon>
        <taxon>Sordariomycetes</taxon>
        <taxon>Sordariomycetidae</taxon>
        <taxon>Sordariales</taxon>
        <taxon>Podosporaceae</taxon>
        <taxon>Podospora</taxon>
    </lineage>
</organism>
<dbReference type="EMBL" id="MU865918">
    <property type="protein sequence ID" value="KAK4454035.1"/>
    <property type="molecule type" value="Genomic_DNA"/>
</dbReference>
<reference evidence="2" key="2">
    <citation type="submission" date="2023-05" db="EMBL/GenBank/DDBJ databases">
        <authorList>
            <consortium name="Lawrence Berkeley National Laboratory"/>
            <person name="Steindorff A."/>
            <person name="Hensen N."/>
            <person name="Bonometti L."/>
            <person name="Westerberg I."/>
            <person name="Brannstrom I.O."/>
            <person name="Guillou S."/>
            <person name="Cros-Aarteil S."/>
            <person name="Calhoun S."/>
            <person name="Haridas S."/>
            <person name="Kuo A."/>
            <person name="Mondo S."/>
            <person name="Pangilinan J."/>
            <person name="Riley R."/>
            <person name="Labutti K."/>
            <person name="Andreopoulos B."/>
            <person name="Lipzen A."/>
            <person name="Chen C."/>
            <person name="Yanf M."/>
            <person name="Daum C."/>
            <person name="Ng V."/>
            <person name="Clum A."/>
            <person name="Ohm R."/>
            <person name="Martin F."/>
            <person name="Silar P."/>
            <person name="Natvig D."/>
            <person name="Lalanne C."/>
            <person name="Gautier V."/>
            <person name="Ament-Velasquez S.L."/>
            <person name="Kruys A."/>
            <person name="Hutchinson M.I."/>
            <person name="Powell A.J."/>
            <person name="Barry K."/>
            <person name="Miller A.N."/>
            <person name="Grigoriev I.V."/>
            <person name="Debuchy R."/>
            <person name="Gladieux P."/>
            <person name="Thoren M.H."/>
            <person name="Johannesson H."/>
        </authorList>
    </citation>
    <scope>NUCLEOTIDE SEQUENCE</scope>
    <source>
        <strain evidence="2">PSN243</strain>
    </source>
</reference>
<evidence type="ECO:0008006" key="4">
    <source>
        <dbReference type="Google" id="ProtNLM"/>
    </source>
</evidence>
<name>A0AAV9H1Z5_9PEZI</name>
<sequence length="132" mass="14569">MSLSTAGLWWGTAAASMSRAIAEEVNLEGPHWEVETAHLDSSTERVGNAGDMRQVNSRSCSPDTRVGLGTFDCQKWPNLFKNPKRRRSQATGALGNMTQNPPTDGIQAKEGLPNRAGGRIVCLDRFVYQRHW</sequence>
<accession>A0AAV9H1Z5</accession>
<dbReference type="AlphaFoldDB" id="A0AAV9H1Z5"/>
<evidence type="ECO:0000256" key="1">
    <source>
        <dbReference type="SAM" id="MobiDB-lite"/>
    </source>
</evidence>
<protein>
    <recommendedName>
        <fullName evidence="4">Secreted protein</fullName>
    </recommendedName>
</protein>
<evidence type="ECO:0000313" key="3">
    <source>
        <dbReference type="Proteomes" id="UP001321760"/>
    </source>
</evidence>
<feature type="region of interest" description="Disordered" evidence="1">
    <location>
        <begin position="38"/>
        <end position="61"/>
    </location>
</feature>
<proteinExistence type="predicted"/>
<comment type="caution">
    <text evidence="2">The sequence shown here is derived from an EMBL/GenBank/DDBJ whole genome shotgun (WGS) entry which is preliminary data.</text>
</comment>
<feature type="region of interest" description="Disordered" evidence="1">
    <location>
        <begin position="82"/>
        <end position="112"/>
    </location>
</feature>
<evidence type="ECO:0000313" key="2">
    <source>
        <dbReference type="EMBL" id="KAK4454035.1"/>
    </source>
</evidence>
<gene>
    <name evidence="2" type="ORF">QBC34DRAFT_421640</name>
</gene>
<keyword evidence="3" id="KW-1185">Reference proteome</keyword>
<reference evidence="2" key="1">
    <citation type="journal article" date="2023" name="Mol. Phylogenet. Evol.">
        <title>Genome-scale phylogeny and comparative genomics of the fungal order Sordariales.</title>
        <authorList>
            <person name="Hensen N."/>
            <person name="Bonometti L."/>
            <person name="Westerberg I."/>
            <person name="Brannstrom I.O."/>
            <person name="Guillou S."/>
            <person name="Cros-Aarteil S."/>
            <person name="Calhoun S."/>
            <person name="Haridas S."/>
            <person name="Kuo A."/>
            <person name="Mondo S."/>
            <person name="Pangilinan J."/>
            <person name="Riley R."/>
            <person name="LaButti K."/>
            <person name="Andreopoulos B."/>
            <person name="Lipzen A."/>
            <person name="Chen C."/>
            <person name="Yan M."/>
            <person name="Daum C."/>
            <person name="Ng V."/>
            <person name="Clum A."/>
            <person name="Steindorff A."/>
            <person name="Ohm R.A."/>
            <person name="Martin F."/>
            <person name="Silar P."/>
            <person name="Natvig D.O."/>
            <person name="Lalanne C."/>
            <person name="Gautier V."/>
            <person name="Ament-Velasquez S.L."/>
            <person name="Kruys A."/>
            <person name="Hutchinson M.I."/>
            <person name="Powell A.J."/>
            <person name="Barry K."/>
            <person name="Miller A.N."/>
            <person name="Grigoriev I.V."/>
            <person name="Debuchy R."/>
            <person name="Gladieux P."/>
            <person name="Hiltunen Thoren M."/>
            <person name="Johannesson H."/>
        </authorList>
    </citation>
    <scope>NUCLEOTIDE SEQUENCE</scope>
    <source>
        <strain evidence="2">PSN243</strain>
    </source>
</reference>